<dbReference type="AlphaFoldDB" id="A0A9D4A2J0"/>
<dbReference type="OrthoDB" id="1937804at2759"/>
<organism evidence="1 2">
    <name type="scientific">Gossypium stocksii</name>
    <dbReference type="NCBI Taxonomy" id="47602"/>
    <lineage>
        <taxon>Eukaryota</taxon>
        <taxon>Viridiplantae</taxon>
        <taxon>Streptophyta</taxon>
        <taxon>Embryophyta</taxon>
        <taxon>Tracheophyta</taxon>
        <taxon>Spermatophyta</taxon>
        <taxon>Magnoliopsida</taxon>
        <taxon>eudicotyledons</taxon>
        <taxon>Gunneridae</taxon>
        <taxon>Pentapetalae</taxon>
        <taxon>rosids</taxon>
        <taxon>malvids</taxon>
        <taxon>Malvales</taxon>
        <taxon>Malvaceae</taxon>
        <taxon>Malvoideae</taxon>
        <taxon>Gossypium</taxon>
    </lineage>
</organism>
<dbReference type="EMBL" id="JAIQCV010000007">
    <property type="protein sequence ID" value="KAH1081759.1"/>
    <property type="molecule type" value="Genomic_DNA"/>
</dbReference>
<name>A0A9D4A2J0_9ROSI</name>
<reference evidence="1 2" key="1">
    <citation type="journal article" date="2021" name="Plant Biotechnol. J.">
        <title>Multi-omics assisted identification of the key and species-specific regulatory components of drought-tolerant mechanisms in Gossypium stocksii.</title>
        <authorList>
            <person name="Yu D."/>
            <person name="Ke L."/>
            <person name="Zhang D."/>
            <person name="Wu Y."/>
            <person name="Sun Y."/>
            <person name="Mei J."/>
            <person name="Sun J."/>
            <person name="Sun Y."/>
        </authorList>
    </citation>
    <scope>NUCLEOTIDE SEQUENCE [LARGE SCALE GENOMIC DNA]</scope>
    <source>
        <strain evidence="2">cv. E1</strain>
        <tissue evidence="1">Leaf</tissue>
    </source>
</reference>
<protein>
    <recommendedName>
        <fullName evidence="3">Aminotransferase-like plant mobile domain-containing protein</fullName>
    </recommendedName>
</protein>
<gene>
    <name evidence="1" type="ORF">J1N35_021520</name>
</gene>
<sequence>MAGNSLLKHDNHITKFVRNTERYQIVRPRLHDLGYFSNRRVLSYLDFVGFKVAAYIQIVDLRADLISGLVERWRLETHTFHHPCR</sequence>
<evidence type="ECO:0008006" key="3">
    <source>
        <dbReference type="Google" id="ProtNLM"/>
    </source>
</evidence>
<dbReference type="Proteomes" id="UP000828251">
    <property type="component" value="Unassembled WGS sequence"/>
</dbReference>
<evidence type="ECO:0000313" key="1">
    <source>
        <dbReference type="EMBL" id="KAH1081759.1"/>
    </source>
</evidence>
<evidence type="ECO:0000313" key="2">
    <source>
        <dbReference type="Proteomes" id="UP000828251"/>
    </source>
</evidence>
<proteinExistence type="predicted"/>
<keyword evidence="2" id="KW-1185">Reference proteome</keyword>
<comment type="caution">
    <text evidence="1">The sequence shown here is derived from an EMBL/GenBank/DDBJ whole genome shotgun (WGS) entry which is preliminary data.</text>
</comment>
<accession>A0A9D4A2J0</accession>